<comment type="caution">
    <text evidence="2">The sequence shown here is derived from an EMBL/GenBank/DDBJ whole genome shotgun (WGS) entry which is preliminary data.</text>
</comment>
<evidence type="ECO:0000259" key="1">
    <source>
        <dbReference type="Pfam" id="PF01936"/>
    </source>
</evidence>
<dbReference type="Pfam" id="PF01936">
    <property type="entry name" value="NYN"/>
    <property type="match status" value="1"/>
</dbReference>
<dbReference type="Gene3D" id="3.40.50.1010">
    <property type="entry name" value="5'-nuclease"/>
    <property type="match status" value="1"/>
</dbReference>
<name>A0ABW1QXN3_9ACTN</name>
<evidence type="ECO:0000313" key="3">
    <source>
        <dbReference type="Proteomes" id="UP001596098"/>
    </source>
</evidence>
<accession>A0ABW1QXN3</accession>
<dbReference type="InterPro" id="IPR021139">
    <property type="entry name" value="NYN"/>
</dbReference>
<dbReference type="EMBL" id="JBHSQI010000003">
    <property type="protein sequence ID" value="MFC6153602.1"/>
    <property type="molecule type" value="Genomic_DNA"/>
</dbReference>
<evidence type="ECO:0000313" key="2">
    <source>
        <dbReference type="EMBL" id="MFC6153602.1"/>
    </source>
</evidence>
<keyword evidence="3" id="KW-1185">Reference proteome</keyword>
<dbReference type="RefSeq" id="WP_128221403.1">
    <property type="nucleotide sequence ID" value="NZ_CP034929.1"/>
</dbReference>
<sequence>MTQRRTFVLVDGENIDATLGNSLLGRRPAPEERPRWERVTQFIEEGWGQPVNGLFFLNASNGHLPTPFIQALLAMNYRPVPLSGRADEKVVDIGIQRTLDALVDHDDADVVLVSHDADFVDQMRNLIDGRREVALIGFKEFMSQQLNALGVKVFDLEEDVRAFNAPLPRVKIIPLTQFDPEVFLR</sequence>
<dbReference type="Proteomes" id="UP001596098">
    <property type="component" value="Unassembled WGS sequence"/>
</dbReference>
<feature type="domain" description="NYN" evidence="1">
    <location>
        <begin position="5"/>
        <end position="145"/>
    </location>
</feature>
<organism evidence="2 3">
    <name type="scientific">Nocardioides yefusunii</name>
    <dbReference type="NCBI Taxonomy" id="2500546"/>
    <lineage>
        <taxon>Bacteria</taxon>
        <taxon>Bacillati</taxon>
        <taxon>Actinomycetota</taxon>
        <taxon>Actinomycetes</taxon>
        <taxon>Propionibacteriales</taxon>
        <taxon>Nocardioidaceae</taxon>
        <taxon>Nocardioides</taxon>
    </lineage>
</organism>
<gene>
    <name evidence="2" type="ORF">ACFPWU_08000</name>
</gene>
<reference evidence="3" key="1">
    <citation type="journal article" date="2019" name="Int. J. Syst. Evol. Microbiol.">
        <title>The Global Catalogue of Microorganisms (GCM) 10K type strain sequencing project: providing services to taxonomists for standard genome sequencing and annotation.</title>
        <authorList>
            <consortium name="The Broad Institute Genomics Platform"/>
            <consortium name="The Broad Institute Genome Sequencing Center for Infectious Disease"/>
            <person name="Wu L."/>
            <person name="Ma J."/>
        </authorList>
    </citation>
    <scope>NUCLEOTIDE SEQUENCE [LARGE SCALE GENOMIC DNA]</scope>
    <source>
        <strain evidence="3">DFY28</strain>
    </source>
</reference>
<proteinExistence type="predicted"/>
<protein>
    <submittedName>
        <fullName evidence="2">NYN domain-containing protein</fullName>
    </submittedName>
</protein>